<dbReference type="AlphaFoldDB" id="A0A1E3GZW5"/>
<evidence type="ECO:0000313" key="1">
    <source>
        <dbReference type="EMBL" id="ODN69580.1"/>
    </source>
</evidence>
<proteinExistence type="predicted"/>
<dbReference type="RefSeq" id="WP_069307548.1">
    <property type="nucleotide sequence ID" value="NZ_MCRJ01000084.1"/>
</dbReference>
<name>A0A1E3GZW5_9HYPH</name>
<organism evidence="1 2">
    <name type="scientific">Methylobrevis pamukkalensis</name>
    <dbReference type="NCBI Taxonomy" id="1439726"/>
    <lineage>
        <taxon>Bacteria</taxon>
        <taxon>Pseudomonadati</taxon>
        <taxon>Pseudomonadota</taxon>
        <taxon>Alphaproteobacteria</taxon>
        <taxon>Hyphomicrobiales</taxon>
        <taxon>Pleomorphomonadaceae</taxon>
        <taxon>Methylobrevis</taxon>
    </lineage>
</organism>
<evidence type="ECO:0000313" key="2">
    <source>
        <dbReference type="Proteomes" id="UP000094622"/>
    </source>
</evidence>
<gene>
    <name evidence="1" type="ORF">A6302_03126</name>
</gene>
<sequence>MTSYPVLNDATRDARIVGYATTPDEAAGIYMAAIRAEMDPEDYAGIIPPTFAHRQPATLAPELRADCPAGAFEPV</sequence>
<comment type="caution">
    <text evidence="1">The sequence shown here is derived from an EMBL/GenBank/DDBJ whole genome shotgun (WGS) entry which is preliminary data.</text>
</comment>
<protein>
    <submittedName>
        <fullName evidence="1">Uncharacterized protein</fullName>
    </submittedName>
</protein>
<keyword evidence="2" id="KW-1185">Reference proteome</keyword>
<dbReference type="EMBL" id="MCRJ01000084">
    <property type="protein sequence ID" value="ODN69580.1"/>
    <property type="molecule type" value="Genomic_DNA"/>
</dbReference>
<accession>A0A1E3GZW5</accession>
<reference evidence="1 2" key="1">
    <citation type="submission" date="2016-07" db="EMBL/GenBank/DDBJ databases">
        <title>Draft Genome Sequence of Methylobrevis pamukkalensis PK2.</title>
        <authorList>
            <person name="Vasilenko O.V."/>
            <person name="Doronina N.V."/>
            <person name="Shmareva M.N."/>
            <person name="Tarlachkov S.V."/>
            <person name="Mustakhimov I."/>
            <person name="Trotsenko Y.A."/>
        </authorList>
    </citation>
    <scope>NUCLEOTIDE SEQUENCE [LARGE SCALE GENOMIC DNA]</scope>
    <source>
        <strain evidence="1 2">PK2</strain>
    </source>
</reference>
<dbReference type="Proteomes" id="UP000094622">
    <property type="component" value="Unassembled WGS sequence"/>
</dbReference>